<dbReference type="Pfam" id="PF02878">
    <property type="entry name" value="PGM_PMM_I"/>
    <property type="match status" value="1"/>
</dbReference>
<reference evidence="19" key="2">
    <citation type="submission" date="2021-04" db="EMBL/GenBank/DDBJ databases">
        <authorList>
            <person name="Dong X."/>
        </authorList>
    </citation>
    <scope>NUCLEOTIDE SEQUENCE</scope>
    <source>
        <strain evidence="19">ZWT</strain>
    </source>
</reference>
<evidence type="ECO:0000313" key="19">
    <source>
        <dbReference type="EMBL" id="MCM1992485.1"/>
    </source>
</evidence>
<evidence type="ECO:0000259" key="17">
    <source>
        <dbReference type="Pfam" id="PF02879"/>
    </source>
</evidence>
<evidence type="ECO:0000256" key="3">
    <source>
        <dbReference type="ARBA" id="ARBA00005164"/>
    </source>
</evidence>
<proteinExistence type="inferred from homology"/>
<dbReference type="CDD" id="cd05799">
    <property type="entry name" value="PGM2"/>
    <property type="match status" value="1"/>
</dbReference>
<dbReference type="EMBL" id="JAGSOJ010000006">
    <property type="protein sequence ID" value="MCM1992485.1"/>
    <property type="molecule type" value="Genomic_DNA"/>
</dbReference>
<comment type="cofactor">
    <cofactor evidence="2">
        <name>Mg(2+)</name>
        <dbReference type="ChEBI" id="CHEBI:18420"/>
    </cofactor>
</comment>
<dbReference type="InterPro" id="IPR036900">
    <property type="entry name" value="A-D-PHexomutase_C_sf"/>
</dbReference>
<dbReference type="AlphaFoldDB" id="A0A9J6PB34"/>
<comment type="similarity">
    <text evidence="5 14">Belongs to the phosphohexose mutase family.</text>
</comment>
<evidence type="ECO:0000256" key="9">
    <source>
        <dbReference type="ARBA" id="ARBA00022842"/>
    </source>
</evidence>
<evidence type="ECO:0000256" key="2">
    <source>
        <dbReference type="ARBA" id="ARBA00001946"/>
    </source>
</evidence>
<accession>A0A9J6PB34</accession>
<evidence type="ECO:0000256" key="13">
    <source>
        <dbReference type="ARBA" id="ARBA00041467"/>
    </source>
</evidence>
<gene>
    <name evidence="19" type="ORF">KDK92_22455</name>
</gene>
<dbReference type="InterPro" id="IPR005845">
    <property type="entry name" value="A-D-PHexomutase_a/b/a-II"/>
</dbReference>
<feature type="domain" description="Alpha-D-phosphohexomutase alpha/beta/alpha" evidence="16">
    <location>
        <begin position="40"/>
        <end position="177"/>
    </location>
</feature>
<comment type="caution">
    <text evidence="19">The sequence shown here is derived from an EMBL/GenBank/DDBJ whole genome shotgun (WGS) entry which is preliminary data.</text>
</comment>
<dbReference type="RefSeq" id="WP_250861650.1">
    <property type="nucleotide sequence ID" value="NZ_JAGSOJ010000006.1"/>
</dbReference>
<evidence type="ECO:0000256" key="7">
    <source>
        <dbReference type="ARBA" id="ARBA00022553"/>
    </source>
</evidence>
<dbReference type="GO" id="GO:0000287">
    <property type="term" value="F:magnesium ion binding"/>
    <property type="evidence" value="ECO:0007669"/>
    <property type="project" value="InterPro"/>
</dbReference>
<evidence type="ECO:0000313" key="20">
    <source>
        <dbReference type="Proteomes" id="UP001056429"/>
    </source>
</evidence>
<feature type="domain" description="Alpha-D-phosphohexomutase alpha/beta/alpha" evidence="18">
    <location>
        <begin position="321"/>
        <end position="448"/>
    </location>
</feature>
<dbReference type="GO" id="GO:0005975">
    <property type="term" value="P:carbohydrate metabolic process"/>
    <property type="evidence" value="ECO:0007669"/>
    <property type="project" value="InterPro"/>
</dbReference>
<dbReference type="SUPFAM" id="SSF53738">
    <property type="entry name" value="Phosphoglucomutase, first 3 domains"/>
    <property type="match status" value="3"/>
</dbReference>
<comment type="catalytic activity">
    <reaction evidence="1">
        <text>alpha-D-glucose 1-phosphate = alpha-D-glucose 6-phosphate</text>
        <dbReference type="Rhea" id="RHEA:23536"/>
        <dbReference type="ChEBI" id="CHEBI:58225"/>
        <dbReference type="ChEBI" id="CHEBI:58601"/>
        <dbReference type="EC" id="5.4.2.2"/>
    </reaction>
</comment>
<evidence type="ECO:0000256" key="6">
    <source>
        <dbReference type="ARBA" id="ARBA00012728"/>
    </source>
</evidence>
<dbReference type="Gene3D" id="3.30.310.50">
    <property type="entry name" value="Alpha-D-phosphohexomutase, C-terminal domain"/>
    <property type="match status" value="1"/>
</dbReference>
<dbReference type="InterPro" id="IPR016066">
    <property type="entry name" value="A-D-PHexomutase_CS"/>
</dbReference>
<sequence>MYKKEAAKWIESEFISENFKTTIREMNDKELEECFYKNLEFGTGGLRGKMGVGSNRMNYVTIGKATQGLANYLVNKYNDSKIKINIAYDSRNNSKYFSEVVACVLCGNGIEVNLFDDLRPTPELSFSIPQCSAKGGIVITASHNPKEYNGYKVYNEYGGQITDDAAKEIIQSVNKVENFEDIKSISFEEVKKSGLLNIVGEDLDKQYMKNVKNLIIRRDMINDNAEKLKVVYTPIHGSGNVPVRRVLDELGFKNVVVVEEQEKPNGDFPTVPYPNPEDPRAFELGLKLARDIDSDIIIGTDPDCDRIGVLCKDGDEYFVFNGNMIGILISDYLLSAMKEKDIMPKNGEIIKTIVTTDMIKRIAEDFGCSISDVLTGFKYIGEKIHKSEESGEKKFIFGLEESFGYLSGDFVKDKDAVIASTLICEMALYYKLKNKSLKDRLFDLYEKYGYFKEDLISITLEGKEGAEKIATALERLREMNNIDFKGFNLKAIQDYNSSECIMCEENRVERINLPKSNVLKFIFDDDSWFVVRPSGTEPKIKIYLSTNGKNEKKLNEKRESLKKQVEELVEVILN</sequence>
<dbReference type="Gene3D" id="3.40.120.10">
    <property type="entry name" value="Alpha-D-Glucose-1,6-Bisphosphate, subunit A, domain 3"/>
    <property type="match status" value="3"/>
</dbReference>
<dbReference type="InterPro" id="IPR016055">
    <property type="entry name" value="A-D-PHexomutase_a/b/a-I/II/III"/>
</dbReference>
<reference evidence="19" key="1">
    <citation type="journal article" date="2021" name="mSystems">
        <title>Bacteria and Archaea Synergistically Convert Glycine Betaine to Biogenic Methane in the Formosa Cold Seep of the South China Sea.</title>
        <authorList>
            <person name="Li L."/>
            <person name="Zhang W."/>
            <person name="Zhang S."/>
            <person name="Song L."/>
            <person name="Sun Q."/>
            <person name="Zhang H."/>
            <person name="Xiang H."/>
            <person name="Dong X."/>
        </authorList>
    </citation>
    <scope>NUCLEOTIDE SEQUENCE</scope>
    <source>
        <strain evidence="19">ZWT</strain>
    </source>
</reference>
<organism evidence="19 20">
    <name type="scientific">Oceanirhabdus seepicola</name>
    <dbReference type="NCBI Taxonomy" id="2828781"/>
    <lineage>
        <taxon>Bacteria</taxon>
        <taxon>Bacillati</taxon>
        <taxon>Bacillota</taxon>
        <taxon>Clostridia</taxon>
        <taxon>Eubacteriales</taxon>
        <taxon>Clostridiaceae</taxon>
        <taxon>Oceanirhabdus</taxon>
    </lineage>
</organism>
<keyword evidence="8 14" id="KW-0479">Metal-binding</keyword>
<dbReference type="Pfam" id="PF00408">
    <property type="entry name" value="PGM_PMM_IV"/>
    <property type="match status" value="1"/>
</dbReference>
<keyword evidence="7" id="KW-0597">Phosphoprotein</keyword>
<protein>
    <recommendedName>
        <fullName evidence="11">Phosphoglucomutase</fullName>
        <ecNumber evidence="6">5.4.2.2</ecNumber>
    </recommendedName>
    <alternativeName>
        <fullName evidence="13">Alpha-phosphoglucomutase</fullName>
    </alternativeName>
    <alternativeName>
        <fullName evidence="12">Glucose phosphomutase</fullName>
    </alternativeName>
</protein>
<feature type="domain" description="Alpha-D-phosphohexomutase C-terminal" evidence="15">
    <location>
        <begin position="516"/>
        <end position="544"/>
    </location>
</feature>
<dbReference type="Pfam" id="PF02880">
    <property type="entry name" value="PGM_PMM_III"/>
    <property type="match status" value="1"/>
</dbReference>
<evidence type="ECO:0000256" key="1">
    <source>
        <dbReference type="ARBA" id="ARBA00000443"/>
    </source>
</evidence>
<name>A0A9J6PB34_9CLOT</name>
<dbReference type="PANTHER" id="PTHR45745">
    <property type="entry name" value="PHOSPHOMANNOMUTASE 45A"/>
    <property type="match status" value="1"/>
</dbReference>
<dbReference type="GO" id="GO:0008973">
    <property type="term" value="F:phosphopentomutase activity"/>
    <property type="evidence" value="ECO:0007669"/>
    <property type="project" value="TreeGrafter"/>
</dbReference>
<comment type="pathway">
    <text evidence="3">Glycolipid metabolism; diglucosyl-diacylglycerol biosynthesis.</text>
</comment>
<evidence type="ECO:0000256" key="4">
    <source>
        <dbReference type="ARBA" id="ARBA00005189"/>
    </source>
</evidence>
<dbReference type="EC" id="5.4.2.2" evidence="6"/>
<keyword evidence="20" id="KW-1185">Reference proteome</keyword>
<feature type="domain" description="Alpha-D-phosphohexomutase alpha/beta/alpha" evidence="17">
    <location>
        <begin position="206"/>
        <end position="314"/>
    </location>
</feature>
<evidence type="ECO:0000256" key="14">
    <source>
        <dbReference type="RuleBase" id="RU004326"/>
    </source>
</evidence>
<evidence type="ECO:0000256" key="5">
    <source>
        <dbReference type="ARBA" id="ARBA00010231"/>
    </source>
</evidence>
<dbReference type="Proteomes" id="UP001056429">
    <property type="component" value="Unassembled WGS sequence"/>
</dbReference>
<keyword evidence="10" id="KW-0413">Isomerase</keyword>
<dbReference type="InterPro" id="IPR005843">
    <property type="entry name" value="A-D-PHexomutase_C"/>
</dbReference>
<evidence type="ECO:0000256" key="12">
    <source>
        <dbReference type="ARBA" id="ARBA00041398"/>
    </source>
</evidence>
<dbReference type="PROSITE" id="PS00710">
    <property type="entry name" value="PGM_PMM"/>
    <property type="match status" value="1"/>
</dbReference>
<dbReference type="GO" id="GO:0006166">
    <property type="term" value="P:purine ribonucleoside salvage"/>
    <property type="evidence" value="ECO:0007669"/>
    <property type="project" value="TreeGrafter"/>
</dbReference>
<evidence type="ECO:0000259" key="15">
    <source>
        <dbReference type="Pfam" id="PF00408"/>
    </source>
</evidence>
<evidence type="ECO:0000256" key="8">
    <source>
        <dbReference type="ARBA" id="ARBA00022723"/>
    </source>
</evidence>
<evidence type="ECO:0000256" key="11">
    <source>
        <dbReference type="ARBA" id="ARBA00039995"/>
    </source>
</evidence>
<evidence type="ECO:0000259" key="18">
    <source>
        <dbReference type="Pfam" id="PF02880"/>
    </source>
</evidence>
<evidence type="ECO:0000259" key="16">
    <source>
        <dbReference type="Pfam" id="PF02878"/>
    </source>
</evidence>
<comment type="pathway">
    <text evidence="4">Lipid metabolism.</text>
</comment>
<dbReference type="PANTHER" id="PTHR45745:SF1">
    <property type="entry name" value="PHOSPHOGLUCOMUTASE 2B-RELATED"/>
    <property type="match status" value="1"/>
</dbReference>
<dbReference type="PRINTS" id="PR00509">
    <property type="entry name" value="PGMPMM"/>
</dbReference>
<dbReference type="SUPFAM" id="SSF55957">
    <property type="entry name" value="Phosphoglucomutase, C-terminal domain"/>
    <property type="match status" value="1"/>
</dbReference>
<dbReference type="InterPro" id="IPR005841">
    <property type="entry name" value="Alpha-D-phosphohexomutase_SF"/>
</dbReference>
<dbReference type="InterPro" id="IPR005844">
    <property type="entry name" value="A-D-PHexomutase_a/b/a-I"/>
</dbReference>
<dbReference type="GO" id="GO:0004614">
    <property type="term" value="F:phosphoglucomutase activity"/>
    <property type="evidence" value="ECO:0007669"/>
    <property type="project" value="UniProtKB-EC"/>
</dbReference>
<dbReference type="Pfam" id="PF02879">
    <property type="entry name" value="PGM_PMM_II"/>
    <property type="match status" value="1"/>
</dbReference>
<dbReference type="InterPro" id="IPR005846">
    <property type="entry name" value="A-D-PHexomutase_a/b/a-III"/>
</dbReference>
<evidence type="ECO:0000256" key="10">
    <source>
        <dbReference type="ARBA" id="ARBA00023235"/>
    </source>
</evidence>
<keyword evidence="9 14" id="KW-0460">Magnesium</keyword>